<feature type="compositionally biased region" description="Low complexity" evidence="2">
    <location>
        <begin position="10"/>
        <end position="22"/>
    </location>
</feature>
<protein>
    <recommendedName>
        <fullName evidence="6">Heavy metal translocating P-type ATPase</fullName>
    </recommendedName>
</protein>
<feature type="transmembrane region" description="Helical" evidence="3">
    <location>
        <begin position="182"/>
        <end position="199"/>
    </location>
</feature>
<feature type="transmembrane region" description="Helical" evidence="3">
    <location>
        <begin position="155"/>
        <end position="176"/>
    </location>
</feature>
<keyword evidence="1" id="KW-1278">Translocase</keyword>
<feature type="region of interest" description="Disordered" evidence="2">
    <location>
        <begin position="240"/>
        <end position="261"/>
    </location>
</feature>
<accession>A0ABP6T1U5</accession>
<proteinExistence type="predicted"/>
<feature type="compositionally biased region" description="Basic and acidic residues" evidence="2">
    <location>
        <begin position="29"/>
        <end position="41"/>
    </location>
</feature>
<dbReference type="PANTHER" id="PTHR43520">
    <property type="entry name" value="ATP7, ISOFORM B"/>
    <property type="match status" value="1"/>
</dbReference>
<dbReference type="Proteomes" id="UP001501676">
    <property type="component" value="Unassembled WGS sequence"/>
</dbReference>
<sequence length="298" mass="32099">MRFEQSSHDSSPTSGTPSAPTLPANPPGAEHHAHDSGEHTGRATGSRTGHGGHADHAGPGAHAAHDGHGAHGGHSGHDKHAGHDPEMFRRKFWLSLALTVPIVLTSHMIMDWFGYRLDFPGMDWVGPVLGTVVFFYGGWPFLVGGAREVLDRAPGMMLLISMAITVAYTASLATSLDLFDLDFWWELAALVTIMLLGHWQEMKAIGQAQGALTALAALLPDDAERLDEHGRPSARLRVRSQRWPRSCPTTPNASTNTAPRSGWRWPTCASATWCWCVPAAGFPPTDGSPRAARSSTSR</sequence>
<keyword evidence="3" id="KW-0472">Membrane</keyword>
<evidence type="ECO:0000256" key="2">
    <source>
        <dbReference type="SAM" id="MobiDB-lite"/>
    </source>
</evidence>
<feature type="transmembrane region" description="Helical" evidence="3">
    <location>
        <begin position="92"/>
        <end position="112"/>
    </location>
</feature>
<feature type="transmembrane region" description="Helical" evidence="3">
    <location>
        <begin position="124"/>
        <end position="143"/>
    </location>
</feature>
<evidence type="ECO:0008006" key="6">
    <source>
        <dbReference type="Google" id="ProtNLM"/>
    </source>
</evidence>
<evidence type="ECO:0000256" key="1">
    <source>
        <dbReference type="ARBA" id="ARBA00022967"/>
    </source>
</evidence>
<organism evidence="4 5">
    <name type="scientific">Cryptosporangium minutisporangium</name>
    <dbReference type="NCBI Taxonomy" id="113569"/>
    <lineage>
        <taxon>Bacteria</taxon>
        <taxon>Bacillati</taxon>
        <taxon>Actinomycetota</taxon>
        <taxon>Actinomycetes</taxon>
        <taxon>Cryptosporangiales</taxon>
        <taxon>Cryptosporangiaceae</taxon>
        <taxon>Cryptosporangium</taxon>
    </lineage>
</organism>
<keyword evidence="3" id="KW-0812">Transmembrane</keyword>
<gene>
    <name evidence="4" type="ORF">GCM10020369_44170</name>
</gene>
<comment type="caution">
    <text evidence="4">The sequence shown here is derived from an EMBL/GenBank/DDBJ whole genome shotgun (WGS) entry which is preliminary data.</text>
</comment>
<evidence type="ECO:0000313" key="4">
    <source>
        <dbReference type="EMBL" id="GAA3390394.1"/>
    </source>
</evidence>
<keyword evidence="3" id="KW-1133">Transmembrane helix</keyword>
<feature type="compositionally biased region" description="Low complexity" evidence="2">
    <location>
        <begin position="248"/>
        <end position="259"/>
    </location>
</feature>
<evidence type="ECO:0000313" key="5">
    <source>
        <dbReference type="Proteomes" id="UP001501676"/>
    </source>
</evidence>
<dbReference type="PANTHER" id="PTHR43520:SF8">
    <property type="entry name" value="P-TYPE CU(+) TRANSPORTER"/>
    <property type="match status" value="1"/>
</dbReference>
<dbReference type="EMBL" id="BAAAYN010000028">
    <property type="protein sequence ID" value="GAA3390394.1"/>
    <property type="molecule type" value="Genomic_DNA"/>
</dbReference>
<feature type="region of interest" description="Disordered" evidence="2">
    <location>
        <begin position="1"/>
        <end position="81"/>
    </location>
</feature>
<reference evidence="5" key="1">
    <citation type="journal article" date="2019" name="Int. J. Syst. Evol. Microbiol.">
        <title>The Global Catalogue of Microorganisms (GCM) 10K type strain sequencing project: providing services to taxonomists for standard genome sequencing and annotation.</title>
        <authorList>
            <consortium name="The Broad Institute Genomics Platform"/>
            <consortium name="The Broad Institute Genome Sequencing Center for Infectious Disease"/>
            <person name="Wu L."/>
            <person name="Ma J."/>
        </authorList>
    </citation>
    <scope>NUCLEOTIDE SEQUENCE [LARGE SCALE GENOMIC DNA]</scope>
    <source>
        <strain evidence="5">JCM 9458</strain>
    </source>
</reference>
<name>A0ABP6T1U5_9ACTN</name>
<feature type="compositionally biased region" description="Basic and acidic residues" evidence="2">
    <location>
        <begin position="63"/>
        <end position="81"/>
    </location>
</feature>
<keyword evidence="5" id="KW-1185">Reference proteome</keyword>
<evidence type="ECO:0000256" key="3">
    <source>
        <dbReference type="SAM" id="Phobius"/>
    </source>
</evidence>